<keyword evidence="2" id="KW-0732">Signal</keyword>
<dbReference type="Proteomes" id="UP000574133">
    <property type="component" value="Unassembled WGS sequence"/>
</dbReference>
<dbReference type="PANTHER" id="PTHR38731">
    <property type="entry name" value="LIPL45-RELATED LIPOPROTEIN-RELATED"/>
    <property type="match status" value="1"/>
</dbReference>
<feature type="signal peptide" evidence="2">
    <location>
        <begin position="1"/>
        <end position="27"/>
    </location>
</feature>
<feature type="chain" id="PRO_5032561816" description="Bacterial Ig-like domain-containing protein" evidence="2">
    <location>
        <begin position="28"/>
        <end position="998"/>
    </location>
</feature>
<comment type="caution">
    <text evidence="4">The sequence shown here is derived from an EMBL/GenBank/DDBJ whole genome shotgun (WGS) entry which is preliminary data.</text>
</comment>
<gene>
    <name evidence="4" type="ORF">H4Q31_05430</name>
</gene>
<feature type="region of interest" description="Disordered" evidence="1">
    <location>
        <begin position="400"/>
        <end position="443"/>
    </location>
</feature>
<keyword evidence="5" id="KW-1185">Reference proteome</keyword>
<dbReference type="RefSeq" id="WP_185178052.1">
    <property type="nucleotide sequence ID" value="NZ_CBCSEP010000003.1"/>
</dbReference>
<reference evidence="4 5" key="1">
    <citation type="submission" date="2020-08" db="EMBL/GenBank/DDBJ databases">
        <title>Cohnella phylogeny.</title>
        <authorList>
            <person name="Dunlap C."/>
        </authorList>
    </citation>
    <scope>NUCLEOTIDE SEQUENCE [LARGE SCALE GENOMIC DNA]</scope>
    <source>
        <strain evidence="4 5">DSM 103658</strain>
    </source>
</reference>
<protein>
    <recommendedName>
        <fullName evidence="3">Bacterial Ig-like domain-containing protein</fullName>
    </recommendedName>
</protein>
<feature type="compositionally biased region" description="Low complexity" evidence="1">
    <location>
        <begin position="243"/>
        <end position="259"/>
    </location>
</feature>
<evidence type="ECO:0000259" key="3">
    <source>
        <dbReference type="Pfam" id="PF16640"/>
    </source>
</evidence>
<feature type="region of interest" description="Disordered" evidence="1">
    <location>
        <begin position="308"/>
        <end position="344"/>
    </location>
</feature>
<evidence type="ECO:0000256" key="2">
    <source>
        <dbReference type="SAM" id="SignalP"/>
    </source>
</evidence>
<feature type="compositionally biased region" description="Low complexity" evidence="1">
    <location>
        <begin position="419"/>
        <end position="429"/>
    </location>
</feature>
<evidence type="ECO:0000313" key="4">
    <source>
        <dbReference type="EMBL" id="MBB6676770.1"/>
    </source>
</evidence>
<evidence type="ECO:0000313" key="5">
    <source>
        <dbReference type="Proteomes" id="UP000574133"/>
    </source>
</evidence>
<dbReference type="AlphaFoldDB" id="A0A841TC10"/>
<feature type="compositionally biased region" description="Basic and acidic residues" evidence="1">
    <location>
        <begin position="318"/>
        <end position="329"/>
    </location>
</feature>
<sequence length="998" mass="106782">MRKAKRLALSSLIIAIILSVFSGTAFGASARYATAIEVVGTVTVMQAGGAKELRVYQGMEFHEGDRIKVGKGGSLTLKAADRDDEIVLGENWNGALSKLRGNADGSTETAIHTWTGTMLNSVQKLTGSNSSYQVETPTSIMSARGTNYVVTTDPVTGLTSMAVLSGHVGVTPPSAPSRGTPAGGSGVIVSPAQQVEVIGNSIPFSNSIDPGTLIDNVPPSVISSIIQAVDKIDQENREEAKSGEAANGAGSSGDGLPSSPSTPPSLDYFQSVLQQIINSSQSKLPEEEIQQLLEDSAQYSPNREVEIPEIPNVGNQESLEKQRQLEQARELQQQKQDQKQNQKEDIKQKLETNNQNLIEQIQQQAAALKEQNQKMAESKQQEAIEKLKSQLTDAQRDALDQRVQQKQDEKQQQSDAMRPTAPTTPTTGKSPGGGSSEPAKAGTTTTISFNKSEIYAGESVQLTARASLSGTGQPVPDGTTVTFQHRISKQQIATAETHDGVAMASLSPEDSLALFDVGDNYINAFTAGTSTTQSNTSLPVMLKVNKNETVTEVTSPEPVASVGDTVPFTVTVSPQHGQAAAVGTVKLYAGDTEIGSKPLDAEGTATFDVQIDEPASDIARMYRAVYVGTEKQAGSEGSAELTVVPPEAPGLATKTSITVHKDAIYAGESVELTANVSIMEDGRPVPDGTEVTFRDHETKRVIGTAFTDNGVTALYLSPNDSLELLAIDDNWIEASTSETDTTEPSVSEPVKVTVTQVETMTRVSTPSRFAAPGETVPFEVRISPVVEGAALPVGKVELYENGELLDQHELTVQDEGIVTFDVQIPETASEDERTYRAFFTGTDKQAASEGAARLTVMDESEIPPSVYVDVDFYPDSSYDVTISLDRFSVNSAVYHAQLKFDTGGDTATCLYGCYNSDKIDPSTVEEGVNSDEGITTYDFYSGTGVTFESTDWLAYISFNGDGQSIDSFSLISAEFFDYDGNPIEAHIYFKGDEFHPTI</sequence>
<dbReference type="InterPro" id="IPR032109">
    <property type="entry name" value="Big_3_5"/>
</dbReference>
<evidence type="ECO:0000256" key="1">
    <source>
        <dbReference type="SAM" id="MobiDB-lite"/>
    </source>
</evidence>
<feature type="domain" description="Bacterial Ig-like" evidence="3">
    <location>
        <begin position="555"/>
        <end position="643"/>
    </location>
</feature>
<accession>A0A841TC10</accession>
<feature type="region of interest" description="Disordered" evidence="1">
    <location>
        <begin position="234"/>
        <end position="266"/>
    </location>
</feature>
<name>A0A841TC10_9BACL</name>
<dbReference type="Pfam" id="PF16640">
    <property type="entry name" value="Big_3_5"/>
    <property type="match status" value="1"/>
</dbReference>
<dbReference type="Gene3D" id="2.60.120.1440">
    <property type="match status" value="1"/>
</dbReference>
<dbReference type="EMBL" id="JACJVN010000021">
    <property type="protein sequence ID" value="MBB6676770.1"/>
    <property type="molecule type" value="Genomic_DNA"/>
</dbReference>
<organism evidence="4 5">
    <name type="scientific">Cohnella lubricantis</name>
    <dbReference type="NCBI Taxonomy" id="2163172"/>
    <lineage>
        <taxon>Bacteria</taxon>
        <taxon>Bacillati</taxon>
        <taxon>Bacillota</taxon>
        <taxon>Bacilli</taxon>
        <taxon>Bacillales</taxon>
        <taxon>Paenibacillaceae</taxon>
        <taxon>Cohnella</taxon>
    </lineage>
</organism>
<proteinExistence type="predicted"/>
<feature type="compositionally biased region" description="Basic and acidic residues" evidence="1">
    <location>
        <begin position="400"/>
        <end position="412"/>
    </location>
</feature>